<dbReference type="GO" id="GO:0005886">
    <property type="term" value="C:plasma membrane"/>
    <property type="evidence" value="ECO:0007669"/>
    <property type="project" value="UniProtKB-SubCell"/>
</dbReference>
<evidence type="ECO:0000256" key="3">
    <source>
        <dbReference type="ARBA" id="ARBA00022475"/>
    </source>
</evidence>
<reference evidence="14" key="1">
    <citation type="submission" date="2022-03" db="EMBL/GenBank/DDBJ databases">
        <authorList>
            <person name="Tunstrom K."/>
        </authorList>
    </citation>
    <scope>NUCLEOTIDE SEQUENCE</scope>
</reference>
<evidence type="ECO:0000256" key="13">
    <source>
        <dbReference type="SAM" id="Phobius"/>
    </source>
</evidence>
<name>A0AAU9UVH6_EUPED</name>
<evidence type="ECO:0000256" key="10">
    <source>
        <dbReference type="ARBA" id="ARBA00023170"/>
    </source>
</evidence>
<comment type="subcellular location">
    <subcellularLocation>
        <location evidence="1">Cell membrane</location>
    </subcellularLocation>
</comment>
<evidence type="ECO:0000256" key="8">
    <source>
        <dbReference type="ARBA" id="ARBA00023136"/>
    </source>
</evidence>
<keyword evidence="3" id="KW-1003">Cell membrane</keyword>
<evidence type="ECO:0000256" key="2">
    <source>
        <dbReference type="ARBA" id="ARBA00010532"/>
    </source>
</evidence>
<comment type="similarity">
    <text evidence="2">Belongs to the CD36 family.</text>
</comment>
<keyword evidence="9" id="KW-1015">Disulfide bond</keyword>
<keyword evidence="6" id="KW-0552">Olfaction</keyword>
<dbReference type="AlphaFoldDB" id="A0AAU9UVH6"/>
<keyword evidence="10" id="KW-0675">Receptor</keyword>
<evidence type="ECO:0000256" key="5">
    <source>
        <dbReference type="ARBA" id="ARBA00022692"/>
    </source>
</evidence>
<evidence type="ECO:0000256" key="1">
    <source>
        <dbReference type="ARBA" id="ARBA00004236"/>
    </source>
</evidence>
<evidence type="ECO:0000256" key="9">
    <source>
        <dbReference type="ARBA" id="ARBA00023157"/>
    </source>
</evidence>
<organism evidence="14 15">
    <name type="scientific">Euphydryas editha</name>
    <name type="common">Edith's checkerspot</name>
    <dbReference type="NCBI Taxonomy" id="104508"/>
    <lineage>
        <taxon>Eukaryota</taxon>
        <taxon>Metazoa</taxon>
        <taxon>Ecdysozoa</taxon>
        <taxon>Arthropoda</taxon>
        <taxon>Hexapoda</taxon>
        <taxon>Insecta</taxon>
        <taxon>Pterygota</taxon>
        <taxon>Neoptera</taxon>
        <taxon>Endopterygota</taxon>
        <taxon>Lepidoptera</taxon>
        <taxon>Glossata</taxon>
        <taxon>Ditrysia</taxon>
        <taxon>Papilionoidea</taxon>
        <taxon>Nymphalidae</taxon>
        <taxon>Nymphalinae</taxon>
        <taxon>Euphydryas</taxon>
    </lineage>
</organism>
<evidence type="ECO:0000256" key="6">
    <source>
        <dbReference type="ARBA" id="ARBA00022725"/>
    </source>
</evidence>
<comment type="caution">
    <text evidence="14">The sequence shown here is derived from an EMBL/GenBank/DDBJ whole genome shotgun (WGS) entry which is preliminary data.</text>
</comment>
<dbReference type="GO" id="GO:0005737">
    <property type="term" value="C:cytoplasm"/>
    <property type="evidence" value="ECO:0007669"/>
    <property type="project" value="TreeGrafter"/>
</dbReference>
<evidence type="ECO:0000256" key="11">
    <source>
        <dbReference type="ARBA" id="ARBA00023180"/>
    </source>
</evidence>
<accession>A0AAU9UVH6</accession>
<dbReference type="GO" id="GO:0007608">
    <property type="term" value="P:sensory perception of smell"/>
    <property type="evidence" value="ECO:0007669"/>
    <property type="project" value="UniProtKB-KW"/>
</dbReference>
<dbReference type="PANTHER" id="PTHR11923:SF109">
    <property type="entry name" value="SENSORY NEURON MEMBRANE PROTEIN 2"/>
    <property type="match status" value="1"/>
</dbReference>
<keyword evidence="5 13" id="KW-0812">Transmembrane</keyword>
<gene>
    <name evidence="14" type="ORF">EEDITHA_LOCUS17658</name>
</gene>
<keyword evidence="4" id="KW-0716">Sensory transduction</keyword>
<evidence type="ECO:0000256" key="12">
    <source>
        <dbReference type="ARBA" id="ARBA00040645"/>
    </source>
</evidence>
<dbReference type="EMBL" id="CAKOGL010000026">
    <property type="protein sequence ID" value="CAH2103107.1"/>
    <property type="molecule type" value="Genomic_DNA"/>
</dbReference>
<evidence type="ECO:0000313" key="14">
    <source>
        <dbReference type="EMBL" id="CAH2103107.1"/>
    </source>
</evidence>
<keyword evidence="8 13" id="KW-0472">Membrane</keyword>
<keyword evidence="15" id="KW-1185">Reference proteome</keyword>
<protein>
    <recommendedName>
        <fullName evidence="12">Sensory neuron membrane protein 2</fullName>
    </recommendedName>
</protein>
<dbReference type="InterPro" id="IPR002159">
    <property type="entry name" value="CD36_fam"/>
</dbReference>
<dbReference type="Pfam" id="PF01130">
    <property type="entry name" value="CD36"/>
    <property type="match status" value="1"/>
</dbReference>
<evidence type="ECO:0000313" key="15">
    <source>
        <dbReference type="Proteomes" id="UP001153954"/>
    </source>
</evidence>
<evidence type="ECO:0000256" key="7">
    <source>
        <dbReference type="ARBA" id="ARBA00022989"/>
    </source>
</evidence>
<dbReference type="Proteomes" id="UP001153954">
    <property type="component" value="Unassembled WGS sequence"/>
</dbReference>
<evidence type="ECO:0000256" key="4">
    <source>
        <dbReference type="ARBA" id="ARBA00022606"/>
    </source>
</evidence>
<keyword evidence="11" id="KW-0325">Glycoprotein</keyword>
<dbReference type="PRINTS" id="PR01609">
    <property type="entry name" value="CD36FAMILY"/>
</dbReference>
<proteinExistence type="inferred from homology"/>
<sequence>MCNIICGGITTGLGLVLVVASCIVSFVVVPGIVDDIIKSEVQLINNTEQMERFEEVPFALTFTVRIFNISNPEEVLTGGIPIVKDIGPYIYRMTQRRVIEAMDEDTITYRRVDTLVFDEQASYPYSVEDRLTLVNAGYHVSTTLKGSSHSTCQQASMLRWLNFHARREAFALKA</sequence>
<keyword evidence="7 13" id="KW-1133">Transmembrane helix</keyword>
<dbReference type="GO" id="GO:0005044">
    <property type="term" value="F:scavenger receptor activity"/>
    <property type="evidence" value="ECO:0007669"/>
    <property type="project" value="TreeGrafter"/>
</dbReference>
<dbReference type="PANTHER" id="PTHR11923">
    <property type="entry name" value="SCAVENGER RECEPTOR CLASS B TYPE-1 SR-B1"/>
    <property type="match status" value="1"/>
</dbReference>
<feature type="transmembrane region" description="Helical" evidence="13">
    <location>
        <begin position="12"/>
        <end position="33"/>
    </location>
</feature>